<dbReference type="STRING" id="1215104.GCA_000730585_04364"/>
<evidence type="ECO:0000313" key="2">
    <source>
        <dbReference type="EMBL" id="SNS64978.1"/>
    </source>
</evidence>
<feature type="transmembrane region" description="Helical" evidence="1">
    <location>
        <begin position="179"/>
        <end position="197"/>
    </location>
</feature>
<dbReference type="OrthoDB" id="6887408at2"/>
<keyword evidence="1" id="KW-0472">Membrane</keyword>
<evidence type="ECO:0000313" key="3">
    <source>
        <dbReference type="Proteomes" id="UP000198407"/>
    </source>
</evidence>
<evidence type="ECO:0000256" key="1">
    <source>
        <dbReference type="SAM" id="Phobius"/>
    </source>
</evidence>
<organism evidence="2 3">
    <name type="scientific">Pseudomonas japonica</name>
    <dbReference type="NCBI Taxonomy" id="256466"/>
    <lineage>
        <taxon>Bacteria</taxon>
        <taxon>Pseudomonadati</taxon>
        <taxon>Pseudomonadota</taxon>
        <taxon>Gammaproteobacteria</taxon>
        <taxon>Pseudomonadales</taxon>
        <taxon>Pseudomonadaceae</taxon>
        <taxon>Pseudomonas</taxon>
    </lineage>
</organism>
<keyword evidence="3" id="KW-1185">Reference proteome</keyword>
<name>A0A239G879_9PSED</name>
<feature type="transmembrane region" description="Helical" evidence="1">
    <location>
        <begin position="71"/>
        <end position="91"/>
    </location>
</feature>
<keyword evidence="1" id="KW-1133">Transmembrane helix</keyword>
<protein>
    <submittedName>
        <fullName evidence="2">Uncharacterized protein</fullName>
    </submittedName>
</protein>
<dbReference type="RefSeq" id="WP_042122397.1">
    <property type="nucleotide sequence ID" value="NZ_FZOL01000012.1"/>
</dbReference>
<dbReference type="Proteomes" id="UP000198407">
    <property type="component" value="Unassembled WGS sequence"/>
</dbReference>
<sequence>MLKQRLQWLWPTIIPLSPDEQQGDNQWRRSMALSVRDGDWSRDSEVILEESRRLFDAEVDRRKGADAKAGIYLAAITALIPVLVSLIPSLWNDKSSKWLSCLGLFIFAWAVAYLLRAGGWAFKTLKVDGFDVVSPADLAQSWKKGSPKAALAKELSHAVLNNYPKVNRKVTGIKMTHEFLLRAFLTFTILMVLQVAWPVGTWVIGEVTKLINPEVIAPLIMCFS</sequence>
<dbReference type="EMBL" id="FZOL01000012">
    <property type="protein sequence ID" value="SNS64978.1"/>
    <property type="molecule type" value="Genomic_DNA"/>
</dbReference>
<gene>
    <name evidence="2" type="ORF">SAMN05444352_1125</name>
</gene>
<keyword evidence="1" id="KW-0812">Transmembrane</keyword>
<accession>A0A239G879</accession>
<proteinExistence type="predicted"/>
<feature type="transmembrane region" description="Helical" evidence="1">
    <location>
        <begin position="97"/>
        <end position="115"/>
    </location>
</feature>
<reference evidence="3" key="1">
    <citation type="submission" date="2017-06" db="EMBL/GenBank/DDBJ databases">
        <authorList>
            <person name="Varghese N."/>
            <person name="Submissions S."/>
        </authorList>
    </citation>
    <scope>NUCLEOTIDE SEQUENCE [LARGE SCALE GENOMIC DNA]</scope>
    <source>
        <strain evidence="3">DSM 22348</strain>
    </source>
</reference>
<dbReference type="AlphaFoldDB" id="A0A239G879"/>